<dbReference type="EMBL" id="MU005765">
    <property type="protein sequence ID" value="KAF2713103.1"/>
    <property type="molecule type" value="Genomic_DNA"/>
</dbReference>
<sequence length="122" mass="13879">MMKTKDSSQKGQSTSVLPPPPPPRYENTCEITSHRIPHPTKPLFFYYPDAHVDMHTHAHTRPSKHTTTSPCPYLPNAVPLFRHRRHTTRTEHGLAPSSIHARYLAALPAHPHVHSRRAPGMY</sequence>
<dbReference type="Proteomes" id="UP000799428">
    <property type="component" value="Unassembled WGS sequence"/>
</dbReference>
<name>A0A6G1KKF0_9PLEO</name>
<evidence type="ECO:0000313" key="3">
    <source>
        <dbReference type="Proteomes" id="UP000799428"/>
    </source>
</evidence>
<protein>
    <submittedName>
        <fullName evidence="2">Uncharacterized protein</fullName>
    </submittedName>
</protein>
<reference evidence="2" key="1">
    <citation type="journal article" date="2020" name="Stud. Mycol.">
        <title>101 Dothideomycetes genomes: a test case for predicting lifestyles and emergence of pathogens.</title>
        <authorList>
            <person name="Haridas S."/>
            <person name="Albert R."/>
            <person name="Binder M."/>
            <person name="Bloem J."/>
            <person name="Labutti K."/>
            <person name="Salamov A."/>
            <person name="Andreopoulos B."/>
            <person name="Baker S."/>
            <person name="Barry K."/>
            <person name="Bills G."/>
            <person name="Bluhm B."/>
            <person name="Cannon C."/>
            <person name="Castanera R."/>
            <person name="Culley D."/>
            <person name="Daum C."/>
            <person name="Ezra D."/>
            <person name="Gonzalez J."/>
            <person name="Henrissat B."/>
            <person name="Kuo A."/>
            <person name="Liang C."/>
            <person name="Lipzen A."/>
            <person name="Lutzoni F."/>
            <person name="Magnuson J."/>
            <person name="Mondo S."/>
            <person name="Nolan M."/>
            <person name="Ohm R."/>
            <person name="Pangilinan J."/>
            <person name="Park H.-J."/>
            <person name="Ramirez L."/>
            <person name="Alfaro M."/>
            <person name="Sun H."/>
            <person name="Tritt A."/>
            <person name="Yoshinaga Y."/>
            <person name="Zwiers L.-H."/>
            <person name="Turgeon B."/>
            <person name="Goodwin S."/>
            <person name="Spatafora J."/>
            <person name="Crous P."/>
            <person name="Grigoriev I."/>
        </authorList>
    </citation>
    <scope>NUCLEOTIDE SEQUENCE</scope>
    <source>
        <strain evidence="2">CBS 279.74</strain>
    </source>
</reference>
<feature type="region of interest" description="Disordered" evidence="1">
    <location>
        <begin position="1"/>
        <end position="34"/>
    </location>
</feature>
<gene>
    <name evidence="2" type="ORF">K504DRAFT_130525</name>
</gene>
<proteinExistence type="predicted"/>
<accession>A0A6G1KKF0</accession>
<organism evidence="2 3">
    <name type="scientific">Pleomassaria siparia CBS 279.74</name>
    <dbReference type="NCBI Taxonomy" id="1314801"/>
    <lineage>
        <taxon>Eukaryota</taxon>
        <taxon>Fungi</taxon>
        <taxon>Dikarya</taxon>
        <taxon>Ascomycota</taxon>
        <taxon>Pezizomycotina</taxon>
        <taxon>Dothideomycetes</taxon>
        <taxon>Pleosporomycetidae</taxon>
        <taxon>Pleosporales</taxon>
        <taxon>Pleomassariaceae</taxon>
        <taxon>Pleomassaria</taxon>
    </lineage>
</organism>
<keyword evidence="3" id="KW-1185">Reference proteome</keyword>
<evidence type="ECO:0000313" key="2">
    <source>
        <dbReference type="EMBL" id="KAF2713103.1"/>
    </source>
</evidence>
<dbReference type="AlphaFoldDB" id="A0A6G1KKF0"/>
<evidence type="ECO:0000256" key="1">
    <source>
        <dbReference type="SAM" id="MobiDB-lite"/>
    </source>
</evidence>